<feature type="domain" description="Chemotaxis methyl-accepting receptor HlyB-like 4HB MCP" evidence="2">
    <location>
        <begin position="4"/>
        <end position="176"/>
    </location>
</feature>
<gene>
    <name evidence="3" type="ORF">ALO_02846</name>
</gene>
<sequence>MQRNWSMAGKFAIGFVLIIVLFSTAGYFADQHLNASLTALQDAANERGQKLQALRAMKQAHLTMEKYSFAILNGFADSKQVDAYRQKYQAEAQAVNQAWNTYEAVAKDAGESQIWVDYAAARQVWQKEQDDLLKLQTQPLSGKVLQEIAVRTARHEASAGRDIEKYLSGLIRHNEQTLAEEQGKLAGDMDELRLILAGMTALITLVAAVLAVLLAGSDAGGTRRGFRRINGIE</sequence>
<comment type="caution">
    <text evidence="3">The sequence shown here is derived from an EMBL/GenBank/DDBJ whole genome shotgun (WGS) entry which is preliminary data.</text>
</comment>
<dbReference type="RefSeq" id="WP_004092624.1">
    <property type="nucleotide sequence ID" value="NZ_AFGF01000017.1"/>
</dbReference>
<evidence type="ECO:0000259" key="2">
    <source>
        <dbReference type="Pfam" id="PF12729"/>
    </source>
</evidence>
<protein>
    <recommendedName>
        <fullName evidence="2">Chemotaxis methyl-accepting receptor HlyB-like 4HB MCP domain-containing protein</fullName>
    </recommendedName>
</protein>
<keyword evidence="1" id="KW-0472">Membrane</keyword>
<reference evidence="3 4" key="1">
    <citation type="journal article" date="2011" name="EMBO J.">
        <title>Structural diversity of bacterial flagellar motors.</title>
        <authorList>
            <person name="Chen S."/>
            <person name="Beeby M."/>
            <person name="Murphy G.E."/>
            <person name="Leadbetter J.R."/>
            <person name="Hendrixson D.R."/>
            <person name="Briegel A."/>
            <person name="Li Z."/>
            <person name="Shi J."/>
            <person name="Tocheva E.I."/>
            <person name="Muller A."/>
            <person name="Dobro M.J."/>
            <person name="Jensen G.J."/>
        </authorList>
    </citation>
    <scope>NUCLEOTIDE SEQUENCE [LARGE SCALE GENOMIC DNA]</scope>
    <source>
        <strain evidence="3 4">DSM 6540</strain>
    </source>
</reference>
<evidence type="ECO:0000313" key="3">
    <source>
        <dbReference type="EMBL" id="EGO65513.1"/>
    </source>
</evidence>
<name>F7NEV2_9FIRM</name>
<accession>F7NEV2</accession>
<dbReference type="AlphaFoldDB" id="F7NEV2"/>
<evidence type="ECO:0000256" key="1">
    <source>
        <dbReference type="SAM" id="Phobius"/>
    </source>
</evidence>
<organism evidence="3 4">
    <name type="scientific">Acetonema longum DSM 6540</name>
    <dbReference type="NCBI Taxonomy" id="1009370"/>
    <lineage>
        <taxon>Bacteria</taxon>
        <taxon>Bacillati</taxon>
        <taxon>Bacillota</taxon>
        <taxon>Negativicutes</taxon>
        <taxon>Acetonemataceae</taxon>
        <taxon>Acetonema</taxon>
    </lineage>
</organism>
<keyword evidence="4" id="KW-1185">Reference proteome</keyword>
<dbReference type="Pfam" id="PF12729">
    <property type="entry name" value="4HB_MCP_1"/>
    <property type="match status" value="1"/>
</dbReference>
<keyword evidence="1" id="KW-0812">Transmembrane</keyword>
<proteinExistence type="predicted"/>
<dbReference type="InterPro" id="IPR024478">
    <property type="entry name" value="HlyB_4HB_MCP"/>
</dbReference>
<keyword evidence="1" id="KW-1133">Transmembrane helix</keyword>
<dbReference type="EMBL" id="AFGF01000017">
    <property type="protein sequence ID" value="EGO65513.1"/>
    <property type="molecule type" value="Genomic_DNA"/>
</dbReference>
<dbReference type="STRING" id="1009370.ALO_02846"/>
<evidence type="ECO:0000313" key="4">
    <source>
        <dbReference type="Proteomes" id="UP000003240"/>
    </source>
</evidence>
<dbReference type="Proteomes" id="UP000003240">
    <property type="component" value="Unassembled WGS sequence"/>
</dbReference>
<feature type="transmembrane region" description="Helical" evidence="1">
    <location>
        <begin position="194"/>
        <end position="215"/>
    </location>
</feature>